<dbReference type="Proteomes" id="UP000503251">
    <property type="component" value="Chromosome"/>
</dbReference>
<organism evidence="12 13">
    <name type="scientific">Oceanidesulfovibrio marinus</name>
    <dbReference type="NCBI Taxonomy" id="370038"/>
    <lineage>
        <taxon>Bacteria</taxon>
        <taxon>Pseudomonadati</taxon>
        <taxon>Thermodesulfobacteriota</taxon>
        <taxon>Desulfovibrionia</taxon>
        <taxon>Desulfovibrionales</taxon>
        <taxon>Desulfovibrionaceae</taxon>
        <taxon>Oceanidesulfovibrio</taxon>
    </lineage>
</organism>
<keyword evidence="6 9" id="KW-1133">Transmembrane helix</keyword>
<evidence type="ECO:0000256" key="3">
    <source>
        <dbReference type="ARBA" id="ARBA00022475"/>
    </source>
</evidence>
<reference evidence="12 13" key="1">
    <citation type="submission" date="2018-06" db="EMBL/GenBank/DDBJ databases">
        <title>Complete genome of Desulfovibrio marinus P48SEP.</title>
        <authorList>
            <person name="Crispim J.S."/>
            <person name="Vidigal P.M.P."/>
            <person name="Silva L.C.F."/>
            <person name="Araujo L.C."/>
            <person name="Laguardia C.N."/>
            <person name="Dias R.S."/>
            <person name="Sousa M.P."/>
            <person name="Paula S.O."/>
            <person name="Silva C."/>
        </authorList>
    </citation>
    <scope>NUCLEOTIDE SEQUENCE [LARGE SCALE GENOMIC DNA]</scope>
    <source>
        <strain evidence="12 13">P48SEP</strain>
    </source>
</reference>
<feature type="transmembrane region" description="Helical" evidence="9">
    <location>
        <begin position="12"/>
        <end position="33"/>
    </location>
</feature>
<evidence type="ECO:0000256" key="5">
    <source>
        <dbReference type="ARBA" id="ARBA00022692"/>
    </source>
</evidence>
<evidence type="ECO:0000313" key="14">
    <source>
        <dbReference type="Proteomes" id="UP000503251"/>
    </source>
</evidence>
<dbReference type="GO" id="GO:0015740">
    <property type="term" value="P:C4-dicarboxylate transport"/>
    <property type="evidence" value="ECO:0007669"/>
    <property type="project" value="TreeGrafter"/>
</dbReference>
<sequence length="161" mass="17881">MRRTDLLKIFDVVSATLLGAIMILTVAAVFQRYIMSSPIQWAEEVNGILFLWSIMLGCASAKRTNSHLTINILSSHLSGRARSILQIFLELMTIAVMALLSWYGAQLALQVKFKITNVLGFSFAYYDYAIPVGAAGVALFSIMNIYSIMKHGDIENKELAQ</sequence>
<feature type="transmembrane region" description="Helical" evidence="9">
    <location>
        <begin position="45"/>
        <end position="62"/>
    </location>
</feature>
<evidence type="ECO:0000256" key="1">
    <source>
        <dbReference type="ARBA" id="ARBA00004429"/>
    </source>
</evidence>
<dbReference type="EMBL" id="QMIF01000004">
    <property type="protein sequence ID" value="TVM34519.1"/>
    <property type="molecule type" value="Genomic_DNA"/>
</dbReference>
<reference evidence="11 14" key="2">
    <citation type="submission" date="2019-04" db="EMBL/GenBank/DDBJ databases">
        <title>Isolation and culture of sulfate reducing bacteria from the cold seep of the South China Sea.</title>
        <authorList>
            <person name="Sun C."/>
            <person name="Liu R."/>
        </authorList>
    </citation>
    <scope>NUCLEOTIDE SEQUENCE [LARGE SCALE GENOMIC DNA]</scope>
    <source>
        <strain evidence="11 14">CS1</strain>
    </source>
</reference>
<dbReference type="InterPro" id="IPR007387">
    <property type="entry name" value="TRAP_DctQ"/>
</dbReference>
<dbReference type="PANTHER" id="PTHR35011:SF5">
    <property type="entry name" value="SIALIC ACID TRAP TRANSPORTER SMALL PERMEASE PROTEIN SIAQ"/>
    <property type="match status" value="1"/>
</dbReference>
<dbReference type="Pfam" id="PF04290">
    <property type="entry name" value="DctQ"/>
    <property type="match status" value="1"/>
</dbReference>
<dbReference type="GO" id="GO:0005886">
    <property type="term" value="C:plasma membrane"/>
    <property type="evidence" value="ECO:0007669"/>
    <property type="project" value="UniProtKB-SubCell"/>
</dbReference>
<keyword evidence="3" id="KW-1003">Cell membrane</keyword>
<evidence type="ECO:0000256" key="4">
    <source>
        <dbReference type="ARBA" id="ARBA00022519"/>
    </source>
</evidence>
<dbReference type="PANTHER" id="PTHR35011">
    <property type="entry name" value="2,3-DIKETO-L-GULONATE TRAP TRANSPORTER SMALL PERMEASE PROTEIN YIAM"/>
    <property type="match status" value="1"/>
</dbReference>
<gene>
    <name evidence="12" type="ORF">DQK91_08065</name>
    <name evidence="11" type="ORF">E8L03_00920</name>
</gene>
<protein>
    <submittedName>
        <fullName evidence="11">TRAP transporter small permease</fullName>
    </submittedName>
</protein>
<keyword evidence="5 9" id="KW-0812">Transmembrane</keyword>
<keyword evidence="14" id="KW-1185">Reference proteome</keyword>
<dbReference type="InterPro" id="IPR055348">
    <property type="entry name" value="DctQ"/>
</dbReference>
<evidence type="ECO:0000256" key="6">
    <source>
        <dbReference type="ARBA" id="ARBA00022989"/>
    </source>
</evidence>
<evidence type="ECO:0000313" key="12">
    <source>
        <dbReference type="EMBL" id="TVM34519.1"/>
    </source>
</evidence>
<proteinExistence type="inferred from homology"/>
<evidence type="ECO:0000256" key="8">
    <source>
        <dbReference type="ARBA" id="ARBA00038436"/>
    </source>
</evidence>
<evidence type="ECO:0000256" key="9">
    <source>
        <dbReference type="SAM" id="Phobius"/>
    </source>
</evidence>
<comment type="subcellular location">
    <subcellularLocation>
        <location evidence="1">Cell inner membrane</location>
        <topology evidence="1">Multi-pass membrane protein</topology>
    </subcellularLocation>
</comment>
<evidence type="ECO:0000259" key="10">
    <source>
        <dbReference type="Pfam" id="PF04290"/>
    </source>
</evidence>
<dbReference type="AlphaFoldDB" id="A0A6P1ZH88"/>
<evidence type="ECO:0000313" key="11">
    <source>
        <dbReference type="EMBL" id="QJT07566.1"/>
    </source>
</evidence>
<comment type="similarity">
    <text evidence="8">Belongs to the TRAP transporter small permease family.</text>
</comment>
<accession>A0A6P1ZH88</accession>
<keyword evidence="4" id="KW-0997">Cell inner membrane</keyword>
<feature type="transmembrane region" description="Helical" evidence="9">
    <location>
        <begin position="125"/>
        <end position="146"/>
    </location>
</feature>
<dbReference type="RefSeq" id="WP_144304841.1">
    <property type="nucleotide sequence ID" value="NZ_CP039543.1"/>
</dbReference>
<dbReference type="EMBL" id="CP039543">
    <property type="protein sequence ID" value="QJT07566.1"/>
    <property type="molecule type" value="Genomic_DNA"/>
</dbReference>
<evidence type="ECO:0000256" key="7">
    <source>
        <dbReference type="ARBA" id="ARBA00023136"/>
    </source>
</evidence>
<keyword evidence="7 9" id="KW-0472">Membrane</keyword>
<dbReference type="OrthoDB" id="5420906at2"/>
<name>A0A6P1ZH88_9BACT</name>
<feature type="transmembrane region" description="Helical" evidence="9">
    <location>
        <begin position="83"/>
        <end position="105"/>
    </location>
</feature>
<dbReference type="Proteomes" id="UP000434052">
    <property type="component" value="Unassembled WGS sequence"/>
</dbReference>
<keyword evidence="2" id="KW-0813">Transport</keyword>
<dbReference type="GO" id="GO:0022857">
    <property type="term" value="F:transmembrane transporter activity"/>
    <property type="evidence" value="ECO:0007669"/>
    <property type="project" value="TreeGrafter"/>
</dbReference>
<evidence type="ECO:0000313" key="13">
    <source>
        <dbReference type="Proteomes" id="UP000434052"/>
    </source>
</evidence>
<feature type="domain" description="Tripartite ATP-independent periplasmic transporters DctQ component" evidence="10">
    <location>
        <begin position="21"/>
        <end position="149"/>
    </location>
</feature>
<evidence type="ECO:0000256" key="2">
    <source>
        <dbReference type="ARBA" id="ARBA00022448"/>
    </source>
</evidence>